<dbReference type="InterPro" id="IPR051533">
    <property type="entry name" value="WaaL-like"/>
</dbReference>
<feature type="transmembrane region" description="Helical" evidence="5">
    <location>
        <begin position="17"/>
        <end position="36"/>
    </location>
</feature>
<evidence type="ECO:0000256" key="2">
    <source>
        <dbReference type="ARBA" id="ARBA00022692"/>
    </source>
</evidence>
<comment type="subcellular location">
    <subcellularLocation>
        <location evidence="1">Membrane</location>
        <topology evidence="1">Multi-pass membrane protein</topology>
    </subcellularLocation>
</comment>
<name>A0AAW9SZE4_CORAY</name>
<feature type="transmembrane region" description="Helical" evidence="5">
    <location>
        <begin position="373"/>
        <end position="395"/>
    </location>
</feature>
<keyword evidence="2 5" id="KW-0812">Transmembrane</keyword>
<dbReference type="PANTHER" id="PTHR37422:SF13">
    <property type="entry name" value="LIPOPOLYSACCHARIDE BIOSYNTHESIS PROTEIN PA4999-RELATED"/>
    <property type="match status" value="1"/>
</dbReference>
<feature type="transmembrane region" description="Helical" evidence="5">
    <location>
        <begin position="89"/>
        <end position="109"/>
    </location>
</feature>
<keyword evidence="4 5" id="KW-0472">Membrane</keyword>
<accession>A0AAW9SZE4</accession>
<organism evidence="7 8">
    <name type="scientific">Corynebacterium amycolatum</name>
    <dbReference type="NCBI Taxonomy" id="43765"/>
    <lineage>
        <taxon>Bacteria</taxon>
        <taxon>Bacillati</taxon>
        <taxon>Actinomycetota</taxon>
        <taxon>Actinomycetes</taxon>
        <taxon>Mycobacteriales</taxon>
        <taxon>Corynebacteriaceae</taxon>
        <taxon>Corynebacterium</taxon>
    </lineage>
</organism>
<evidence type="ECO:0000256" key="1">
    <source>
        <dbReference type="ARBA" id="ARBA00004141"/>
    </source>
</evidence>
<proteinExistence type="predicted"/>
<dbReference type="InterPro" id="IPR007016">
    <property type="entry name" value="O-antigen_ligase-rel_domated"/>
</dbReference>
<evidence type="ECO:0000256" key="5">
    <source>
        <dbReference type="SAM" id="Phobius"/>
    </source>
</evidence>
<protein>
    <submittedName>
        <fullName evidence="7">O-antigen ligase family protein</fullName>
    </submittedName>
</protein>
<dbReference type="Pfam" id="PF04932">
    <property type="entry name" value="Wzy_C"/>
    <property type="match status" value="1"/>
</dbReference>
<evidence type="ECO:0000256" key="4">
    <source>
        <dbReference type="ARBA" id="ARBA00023136"/>
    </source>
</evidence>
<dbReference type="Proteomes" id="UP001223646">
    <property type="component" value="Unassembled WGS sequence"/>
</dbReference>
<feature type="transmembrane region" description="Helical" evidence="5">
    <location>
        <begin position="149"/>
        <end position="167"/>
    </location>
</feature>
<dbReference type="GO" id="GO:0016874">
    <property type="term" value="F:ligase activity"/>
    <property type="evidence" value="ECO:0007669"/>
    <property type="project" value="UniProtKB-KW"/>
</dbReference>
<evidence type="ECO:0000313" key="8">
    <source>
        <dbReference type="Proteomes" id="UP001223646"/>
    </source>
</evidence>
<evidence type="ECO:0000259" key="6">
    <source>
        <dbReference type="Pfam" id="PF04932"/>
    </source>
</evidence>
<dbReference type="AlphaFoldDB" id="A0AAW9SZE4"/>
<feature type="transmembrane region" description="Helical" evidence="5">
    <location>
        <begin position="179"/>
        <end position="200"/>
    </location>
</feature>
<feature type="transmembrane region" description="Helical" evidence="5">
    <location>
        <begin position="401"/>
        <end position="416"/>
    </location>
</feature>
<comment type="caution">
    <text evidence="7">The sequence shown here is derived from an EMBL/GenBank/DDBJ whole genome shotgun (WGS) entry which is preliminary data.</text>
</comment>
<sequence>MTSTEVAGETVKQRKPILQSLFIVVAAGMFAGVLYVGDTTMKDVSSALPNLSLALPILVIVAILTAIGTPEAQRQSWLNAMKGAGNVKQWPMAVWALVAFYAWLFWMMLSGLWAPEAAEVAPVVTALITLGLIATMSAILFYLHPQALVWLWLAVVICSLIFLYGGITGPKYVGRMTAFGGGPNVFARFMLYGIAAAVFFMLWRKFMWAVLLFAAPFAYGLVASGSRGVLVATTVVVLFTAIAVFFHWGWKWATVFYVAVAAAVAYGYSRFIAGTEIEEYFKTRFIQLTFEKEHDSGRGHLHDEAFRIIGEHRIFGGGLHSFVVLSTPRSSRPLEHPHNIFYTVGSEAGVIGIGLFVIVLVVLAIACRHLFKFLQAGLTAAVALAVLVAQVFSGYYYDSRSLWLFGFAAAFTMLSLRRRAQDTALAEPELEPQPEPAAEPEPVMVTDTAEPVVPELEPAVAVVKQSAPDNQNDHKKLRVAAASFAAAGAVGAIGWLVRNRSNAEVDARAEKLLREMFNEK</sequence>
<keyword evidence="3 5" id="KW-1133">Transmembrane helix</keyword>
<feature type="transmembrane region" description="Helical" evidence="5">
    <location>
        <begin position="479"/>
        <end position="497"/>
    </location>
</feature>
<feature type="transmembrane region" description="Helical" evidence="5">
    <location>
        <begin position="340"/>
        <end position="366"/>
    </location>
</feature>
<keyword evidence="7" id="KW-0436">Ligase</keyword>
<reference evidence="7" key="1">
    <citation type="submission" date="2023-05" db="EMBL/GenBank/DDBJ databases">
        <authorList>
            <person name="Du J."/>
        </authorList>
    </citation>
    <scope>NUCLEOTIDE SEQUENCE</scope>
    <source>
        <strain evidence="7">UMB1064</strain>
    </source>
</reference>
<feature type="domain" description="O-antigen ligase-related" evidence="6">
    <location>
        <begin position="214"/>
        <end position="357"/>
    </location>
</feature>
<feature type="transmembrane region" description="Helical" evidence="5">
    <location>
        <begin position="121"/>
        <end position="143"/>
    </location>
</feature>
<feature type="transmembrane region" description="Helical" evidence="5">
    <location>
        <begin position="206"/>
        <end position="222"/>
    </location>
</feature>
<dbReference type="RefSeq" id="WP_284826755.1">
    <property type="nucleotide sequence ID" value="NZ_JASOOY020000033.1"/>
</dbReference>
<evidence type="ECO:0000313" key="7">
    <source>
        <dbReference type="EMBL" id="MEO3717998.1"/>
    </source>
</evidence>
<gene>
    <name evidence="7" type="ORF">QP460_010435</name>
</gene>
<evidence type="ECO:0000256" key="3">
    <source>
        <dbReference type="ARBA" id="ARBA00022989"/>
    </source>
</evidence>
<feature type="transmembrane region" description="Helical" evidence="5">
    <location>
        <begin position="48"/>
        <end position="69"/>
    </location>
</feature>
<feature type="transmembrane region" description="Helical" evidence="5">
    <location>
        <begin position="229"/>
        <end position="250"/>
    </location>
</feature>
<reference evidence="7" key="2">
    <citation type="submission" date="2024-05" db="EMBL/GenBank/DDBJ databases">
        <authorList>
            <person name="Wolfe A."/>
        </authorList>
    </citation>
    <scope>NUCLEOTIDE SEQUENCE</scope>
    <source>
        <strain evidence="7">UMB1064</strain>
    </source>
</reference>
<dbReference type="PANTHER" id="PTHR37422">
    <property type="entry name" value="TEICHURONIC ACID BIOSYNTHESIS PROTEIN TUAE"/>
    <property type="match status" value="1"/>
</dbReference>
<dbReference type="EMBL" id="JASOOY020000033">
    <property type="protein sequence ID" value="MEO3717998.1"/>
    <property type="molecule type" value="Genomic_DNA"/>
</dbReference>
<dbReference type="GO" id="GO:0016020">
    <property type="term" value="C:membrane"/>
    <property type="evidence" value="ECO:0007669"/>
    <property type="project" value="UniProtKB-SubCell"/>
</dbReference>